<evidence type="ECO:0000256" key="7">
    <source>
        <dbReference type="SAM" id="Phobius"/>
    </source>
</evidence>
<evidence type="ECO:0000313" key="9">
    <source>
        <dbReference type="Proteomes" id="UP000231086"/>
    </source>
</evidence>
<protein>
    <recommendedName>
        <fullName evidence="10">Phosphatidylglycerol--prolipoprotein diacylglyceryl transferase</fullName>
    </recommendedName>
</protein>
<evidence type="ECO:0000256" key="3">
    <source>
        <dbReference type="ARBA" id="ARBA00022679"/>
    </source>
</evidence>
<dbReference type="GO" id="GO:0008961">
    <property type="term" value="F:phosphatidylglycerol-prolipoprotein diacylglyceryl transferase activity"/>
    <property type="evidence" value="ECO:0007669"/>
    <property type="project" value="InterPro"/>
</dbReference>
<feature type="transmembrane region" description="Helical" evidence="7">
    <location>
        <begin position="50"/>
        <end position="68"/>
    </location>
</feature>
<dbReference type="InterPro" id="IPR001640">
    <property type="entry name" value="Lgt"/>
</dbReference>
<dbReference type="GO" id="GO:0042158">
    <property type="term" value="P:lipoprotein biosynthetic process"/>
    <property type="evidence" value="ECO:0007669"/>
    <property type="project" value="InterPro"/>
</dbReference>
<reference evidence="9" key="1">
    <citation type="submission" date="2017-09" db="EMBL/GenBank/DDBJ databases">
        <title>Depth-based differentiation of microbial function through sediment-hosted aquifers and enrichment of novel symbionts in the deep terrestrial subsurface.</title>
        <authorList>
            <person name="Probst A.J."/>
            <person name="Ladd B."/>
            <person name="Jarett J.K."/>
            <person name="Geller-Mcgrath D.E."/>
            <person name="Sieber C.M.K."/>
            <person name="Emerson J.B."/>
            <person name="Anantharaman K."/>
            <person name="Thomas B.C."/>
            <person name="Malmstrom R."/>
            <person name="Stieglmeier M."/>
            <person name="Klingl A."/>
            <person name="Woyke T."/>
            <person name="Ryan C.M."/>
            <person name="Banfield J.F."/>
        </authorList>
    </citation>
    <scope>NUCLEOTIDE SEQUENCE [LARGE SCALE GENOMIC DNA]</scope>
</reference>
<accession>A0A2M8KIY6</accession>
<evidence type="ECO:0008006" key="10">
    <source>
        <dbReference type="Google" id="ProtNLM"/>
    </source>
</evidence>
<sequence length="270" mass="30871">MPFWQIEYLKIGIVEISTWSFLTALALAVGLFLYFLALQKNKIKISEFNFLLKALGCVLAIFLGARLFNFLEGDWLVKNFWHWQLGGFSFWGGLMGGLLCGFVIWRFSALKNYPFLKLFNLAAIPLTVALLIGRSGCLLAQDHPGILTSLPWGIVWPNGEIRHPVVVYLLLSHLGLLAFLLLLKKLKAKTSCWSGLQKSPMAVFLLWVGVSRFLLDFTRIRNEIFSEKMLAFLSWSQWMGILAIFVGFWLLWRAKPMSLIKTNNNLKQDH</sequence>
<dbReference type="GO" id="GO:0005886">
    <property type="term" value="C:plasma membrane"/>
    <property type="evidence" value="ECO:0007669"/>
    <property type="project" value="InterPro"/>
</dbReference>
<organism evidence="8 9">
    <name type="scientific">Candidatus Portnoybacteria bacterium CG10_big_fil_rev_8_21_14_0_10_44_7</name>
    <dbReference type="NCBI Taxonomy" id="1974816"/>
    <lineage>
        <taxon>Bacteria</taxon>
        <taxon>Candidatus Portnoyibacteriota</taxon>
    </lineage>
</organism>
<feature type="transmembrane region" description="Helical" evidence="7">
    <location>
        <begin position="161"/>
        <end position="183"/>
    </location>
</feature>
<dbReference type="PANTHER" id="PTHR30589:SF0">
    <property type="entry name" value="PHOSPHATIDYLGLYCEROL--PROLIPOPROTEIN DIACYLGLYCERYL TRANSFERASE"/>
    <property type="match status" value="1"/>
</dbReference>
<name>A0A2M8KIY6_9BACT</name>
<evidence type="ECO:0000256" key="1">
    <source>
        <dbReference type="ARBA" id="ARBA00007150"/>
    </source>
</evidence>
<dbReference type="Proteomes" id="UP000231086">
    <property type="component" value="Unassembled WGS sequence"/>
</dbReference>
<evidence type="ECO:0000313" key="8">
    <source>
        <dbReference type="EMBL" id="PJE59875.1"/>
    </source>
</evidence>
<evidence type="ECO:0000256" key="5">
    <source>
        <dbReference type="ARBA" id="ARBA00022989"/>
    </source>
</evidence>
<dbReference type="PANTHER" id="PTHR30589">
    <property type="entry name" value="PROLIPOPROTEIN DIACYLGLYCERYL TRANSFERASE"/>
    <property type="match status" value="1"/>
</dbReference>
<dbReference type="EMBL" id="PFEA01000026">
    <property type="protein sequence ID" value="PJE59875.1"/>
    <property type="molecule type" value="Genomic_DNA"/>
</dbReference>
<feature type="transmembrane region" description="Helical" evidence="7">
    <location>
        <begin position="235"/>
        <end position="252"/>
    </location>
</feature>
<feature type="transmembrane region" description="Helical" evidence="7">
    <location>
        <begin position="88"/>
        <end position="107"/>
    </location>
</feature>
<keyword evidence="3" id="KW-0808">Transferase</keyword>
<evidence type="ECO:0000256" key="2">
    <source>
        <dbReference type="ARBA" id="ARBA00022475"/>
    </source>
</evidence>
<proteinExistence type="inferred from homology"/>
<keyword evidence="2" id="KW-1003">Cell membrane</keyword>
<evidence type="ECO:0000256" key="4">
    <source>
        <dbReference type="ARBA" id="ARBA00022692"/>
    </source>
</evidence>
<comment type="similarity">
    <text evidence="1">Belongs to the Lgt family.</text>
</comment>
<evidence type="ECO:0000256" key="6">
    <source>
        <dbReference type="ARBA" id="ARBA00023136"/>
    </source>
</evidence>
<feature type="transmembrane region" description="Helical" evidence="7">
    <location>
        <begin position="16"/>
        <end position="38"/>
    </location>
</feature>
<feature type="transmembrane region" description="Helical" evidence="7">
    <location>
        <begin position="195"/>
        <end position="215"/>
    </location>
</feature>
<gene>
    <name evidence="8" type="ORF">COU85_01375</name>
</gene>
<dbReference type="Pfam" id="PF01790">
    <property type="entry name" value="LGT"/>
    <property type="match status" value="1"/>
</dbReference>
<feature type="transmembrane region" description="Helical" evidence="7">
    <location>
        <begin position="119"/>
        <end position="141"/>
    </location>
</feature>
<comment type="caution">
    <text evidence="8">The sequence shown here is derived from an EMBL/GenBank/DDBJ whole genome shotgun (WGS) entry which is preliminary data.</text>
</comment>
<keyword evidence="6 7" id="KW-0472">Membrane</keyword>
<keyword evidence="5 7" id="KW-1133">Transmembrane helix</keyword>
<keyword evidence="4 7" id="KW-0812">Transmembrane</keyword>
<dbReference type="AlphaFoldDB" id="A0A2M8KIY6"/>